<proteinExistence type="predicted"/>
<reference evidence="1 2" key="1">
    <citation type="journal article" date="2023" name="Insect Mol. Biol.">
        <title>Genome sequencing provides insights into the evolution of gene families encoding plant cell wall-degrading enzymes in longhorned beetles.</title>
        <authorList>
            <person name="Shin N.R."/>
            <person name="Okamura Y."/>
            <person name="Kirsch R."/>
            <person name="Pauchet Y."/>
        </authorList>
    </citation>
    <scope>NUCLEOTIDE SEQUENCE [LARGE SCALE GENOMIC DNA]</scope>
    <source>
        <strain evidence="1">EAD_L_NR</strain>
    </source>
</reference>
<evidence type="ECO:0000313" key="1">
    <source>
        <dbReference type="EMBL" id="KAJ8916921.1"/>
    </source>
</evidence>
<sequence length="336" mass="38387">MIFSFAQKLIADDSEVSSDEDVAIDDDVILFKLQKGDKPVRINGYTEHVLSNITAQQFQMHFRIPYEAFDYLLEELTPILQNNRKPSPPSVPVNVQLLSTIWLLATPDSYRSVSEKFDLSKSTLSVCFIRIIKALCEIAGNHIKWPERNKFNLLKRKLMNVSRIPHAIGAIDGCFIAIKAPKEHAGCYINRKCFHAVTLQAICDPFFKIHRLFCRIPKFCNKAYPSLPWLLVPYINRGNLTRQQMKISPSEVLGHESHRLGSDGSATVIAACVMHNICITFNDSYIEQYINEEPPLDQNEEEIYNNNGEINPRINPVIDLARDALAGRLWNERMNE</sequence>
<accession>A0AAV8VR76</accession>
<dbReference type="EMBL" id="JANEYG010000038">
    <property type="protein sequence ID" value="KAJ8916921.1"/>
    <property type="molecule type" value="Genomic_DNA"/>
</dbReference>
<gene>
    <name evidence="1" type="ORF">NQ315_013392</name>
</gene>
<name>A0AAV8VR76_9CUCU</name>
<dbReference type="PANTHER" id="PTHR22930">
    <property type="match status" value="1"/>
</dbReference>
<evidence type="ECO:0008006" key="3">
    <source>
        <dbReference type="Google" id="ProtNLM"/>
    </source>
</evidence>
<comment type="caution">
    <text evidence="1">The sequence shown here is derived from an EMBL/GenBank/DDBJ whole genome shotgun (WGS) entry which is preliminary data.</text>
</comment>
<keyword evidence="2" id="KW-1185">Reference proteome</keyword>
<evidence type="ECO:0000313" key="2">
    <source>
        <dbReference type="Proteomes" id="UP001159042"/>
    </source>
</evidence>
<dbReference type="Proteomes" id="UP001159042">
    <property type="component" value="Unassembled WGS sequence"/>
</dbReference>
<dbReference type="InterPro" id="IPR045249">
    <property type="entry name" value="HARBI1-like"/>
</dbReference>
<dbReference type="PANTHER" id="PTHR22930:SF85">
    <property type="entry name" value="GH03217P-RELATED"/>
    <property type="match status" value="1"/>
</dbReference>
<dbReference type="AlphaFoldDB" id="A0AAV8VR76"/>
<organism evidence="1 2">
    <name type="scientific">Exocentrus adspersus</name>
    <dbReference type="NCBI Taxonomy" id="1586481"/>
    <lineage>
        <taxon>Eukaryota</taxon>
        <taxon>Metazoa</taxon>
        <taxon>Ecdysozoa</taxon>
        <taxon>Arthropoda</taxon>
        <taxon>Hexapoda</taxon>
        <taxon>Insecta</taxon>
        <taxon>Pterygota</taxon>
        <taxon>Neoptera</taxon>
        <taxon>Endopterygota</taxon>
        <taxon>Coleoptera</taxon>
        <taxon>Polyphaga</taxon>
        <taxon>Cucujiformia</taxon>
        <taxon>Chrysomeloidea</taxon>
        <taxon>Cerambycidae</taxon>
        <taxon>Lamiinae</taxon>
        <taxon>Acanthocinini</taxon>
        <taxon>Exocentrus</taxon>
    </lineage>
</organism>
<protein>
    <recommendedName>
        <fullName evidence="3">Nuclease HARBI1</fullName>
    </recommendedName>
</protein>